<feature type="chain" id="PRO_5045990612" description="Group-specific protein" evidence="1">
    <location>
        <begin position="23"/>
        <end position="142"/>
    </location>
</feature>
<name>A0ABR9QLA1_9BACI</name>
<gene>
    <name evidence="2" type="ORF">IMZ08_14585</name>
</gene>
<keyword evidence="1" id="KW-0732">Signal</keyword>
<evidence type="ECO:0000313" key="3">
    <source>
        <dbReference type="Proteomes" id="UP001516662"/>
    </source>
</evidence>
<protein>
    <recommendedName>
        <fullName evidence="4">Group-specific protein</fullName>
    </recommendedName>
</protein>
<proteinExistence type="predicted"/>
<dbReference type="Proteomes" id="UP001516662">
    <property type="component" value="Unassembled WGS sequence"/>
</dbReference>
<sequence>MLKKFMFFIMIIFLSFSNSSIAQSNKVEIFDVKQEKVIATVEKTSEIQREVEAFLKGITGVYKKLNPVPTTGFMVKVPLEPYLNLENEFIKGKIVEVIVVFSIEENPYLIVFDAENNFYVFTFEANTDSFLEKLNYNPMTSN</sequence>
<dbReference type="RefSeq" id="WP_193537750.1">
    <property type="nucleotide sequence ID" value="NZ_JADCLJ010000022.1"/>
</dbReference>
<organism evidence="2 3">
    <name type="scientific">Litchfieldia luteola</name>
    <dbReference type="NCBI Taxonomy" id="682179"/>
    <lineage>
        <taxon>Bacteria</taxon>
        <taxon>Bacillati</taxon>
        <taxon>Bacillota</taxon>
        <taxon>Bacilli</taxon>
        <taxon>Bacillales</taxon>
        <taxon>Bacillaceae</taxon>
        <taxon>Litchfieldia</taxon>
    </lineage>
</organism>
<evidence type="ECO:0000313" key="2">
    <source>
        <dbReference type="EMBL" id="MBE4909274.1"/>
    </source>
</evidence>
<dbReference type="EMBL" id="JADCLJ010000022">
    <property type="protein sequence ID" value="MBE4909274.1"/>
    <property type="molecule type" value="Genomic_DNA"/>
</dbReference>
<feature type="signal peptide" evidence="1">
    <location>
        <begin position="1"/>
        <end position="22"/>
    </location>
</feature>
<accession>A0ABR9QLA1</accession>
<evidence type="ECO:0008006" key="4">
    <source>
        <dbReference type="Google" id="ProtNLM"/>
    </source>
</evidence>
<keyword evidence="3" id="KW-1185">Reference proteome</keyword>
<comment type="caution">
    <text evidence="2">The sequence shown here is derived from an EMBL/GenBank/DDBJ whole genome shotgun (WGS) entry which is preliminary data.</text>
</comment>
<evidence type="ECO:0000256" key="1">
    <source>
        <dbReference type="SAM" id="SignalP"/>
    </source>
</evidence>
<reference evidence="2 3" key="1">
    <citation type="submission" date="2020-10" db="EMBL/GenBank/DDBJ databases">
        <title>Bacillus sp. HD4P25, an endophyte from a halophyte.</title>
        <authorList>
            <person name="Sun J.-Q."/>
        </authorList>
    </citation>
    <scope>NUCLEOTIDE SEQUENCE [LARGE SCALE GENOMIC DNA]</scope>
    <source>
        <strain evidence="2 3">YIM 93174</strain>
    </source>
</reference>